<evidence type="ECO:0000313" key="1">
    <source>
        <dbReference type="EMBL" id="KOX76740.1"/>
    </source>
</evidence>
<sequence>MLTPFELYTNQSSSQRAGNERINVRESKWVKVSWKKDRGERKPRNGNVAREMEVDYRRVLRYYSSIICKLKLYAVRCKYLRDDRKMKEKYTETLDEKLSVHTLNSCGLIFTLTALQSVLALPVAADSVEIAVRKKELENGEADLETRPTMFTNLIVTVIVKGLKNCRQTTSQQFVKGLNSLLVNLD</sequence>
<gene>
    <name evidence="1" type="ORF">WN51_11097</name>
</gene>
<organism evidence="1 2">
    <name type="scientific">Melipona quadrifasciata</name>
    <dbReference type="NCBI Taxonomy" id="166423"/>
    <lineage>
        <taxon>Eukaryota</taxon>
        <taxon>Metazoa</taxon>
        <taxon>Ecdysozoa</taxon>
        <taxon>Arthropoda</taxon>
        <taxon>Hexapoda</taxon>
        <taxon>Insecta</taxon>
        <taxon>Pterygota</taxon>
        <taxon>Neoptera</taxon>
        <taxon>Endopterygota</taxon>
        <taxon>Hymenoptera</taxon>
        <taxon>Apocrita</taxon>
        <taxon>Aculeata</taxon>
        <taxon>Apoidea</taxon>
        <taxon>Anthophila</taxon>
        <taxon>Apidae</taxon>
        <taxon>Melipona</taxon>
    </lineage>
</organism>
<dbReference type="AlphaFoldDB" id="A0A0M9A3Y1"/>
<name>A0A0M9A3Y1_9HYME</name>
<keyword evidence="2" id="KW-1185">Reference proteome</keyword>
<dbReference type="Proteomes" id="UP000053105">
    <property type="component" value="Unassembled WGS sequence"/>
</dbReference>
<reference evidence="1 2" key="1">
    <citation type="submission" date="2015-07" db="EMBL/GenBank/DDBJ databases">
        <title>The genome of Melipona quadrifasciata.</title>
        <authorList>
            <person name="Pan H."/>
            <person name="Kapheim K."/>
        </authorList>
    </citation>
    <scope>NUCLEOTIDE SEQUENCE [LARGE SCALE GENOMIC DNA]</scope>
    <source>
        <strain evidence="1">0111107301</strain>
        <tissue evidence="1">Whole body</tissue>
    </source>
</reference>
<dbReference type="EMBL" id="KQ435742">
    <property type="protein sequence ID" value="KOX76740.1"/>
    <property type="molecule type" value="Genomic_DNA"/>
</dbReference>
<evidence type="ECO:0000313" key="2">
    <source>
        <dbReference type="Proteomes" id="UP000053105"/>
    </source>
</evidence>
<accession>A0A0M9A3Y1</accession>
<protein>
    <submittedName>
        <fullName evidence="1">Uncharacterized protein</fullName>
    </submittedName>
</protein>
<proteinExistence type="predicted"/>